<evidence type="ECO:0000256" key="1">
    <source>
        <dbReference type="SAM" id="MobiDB-lite"/>
    </source>
</evidence>
<proteinExistence type="predicted"/>
<keyword evidence="2" id="KW-0812">Transmembrane</keyword>
<feature type="domain" description="DUF7088" evidence="4">
    <location>
        <begin position="59"/>
        <end position="128"/>
    </location>
</feature>
<organism evidence="5 6">
    <name type="scientific">Candidatus Mediterraneibacter stercoravium</name>
    <dbReference type="NCBI Taxonomy" id="2838685"/>
    <lineage>
        <taxon>Bacteria</taxon>
        <taxon>Bacillati</taxon>
        <taxon>Bacillota</taxon>
        <taxon>Clostridia</taxon>
        <taxon>Lachnospirales</taxon>
        <taxon>Lachnospiraceae</taxon>
        <taxon>Mediterraneibacter</taxon>
    </lineage>
</organism>
<protein>
    <submittedName>
        <fullName evidence="5">GldG family protein</fullName>
    </submittedName>
</protein>
<feature type="transmembrane region" description="Helical" evidence="2">
    <location>
        <begin position="23"/>
        <end position="44"/>
    </location>
</feature>
<feature type="compositionally biased region" description="Acidic residues" evidence="1">
    <location>
        <begin position="381"/>
        <end position="403"/>
    </location>
</feature>
<dbReference type="InterPro" id="IPR019196">
    <property type="entry name" value="ABC_transp_unknown"/>
</dbReference>
<feature type="transmembrane region" description="Helical" evidence="2">
    <location>
        <begin position="467"/>
        <end position="489"/>
    </location>
</feature>
<dbReference type="Proteomes" id="UP000824116">
    <property type="component" value="Unassembled WGS sequence"/>
</dbReference>
<dbReference type="EMBL" id="DXAY01000172">
    <property type="protein sequence ID" value="HIZ75026.1"/>
    <property type="molecule type" value="Genomic_DNA"/>
</dbReference>
<reference evidence="5" key="2">
    <citation type="submission" date="2021-04" db="EMBL/GenBank/DDBJ databases">
        <authorList>
            <person name="Gilroy R."/>
        </authorList>
    </citation>
    <scope>NUCLEOTIDE SEQUENCE</scope>
    <source>
        <strain evidence="5">CHK196-3914</strain>
    </source>
</reference>
<evidence type="ECO:0000259" key="4">
    <source>
        <dbReference type="Pfam" id="PF23357"/>
    </source>
</evidence>
<comment type="caution">
    <text evidence="5">The sequence shown here is derived from an EMBL/GenBank/DDBJ whole genome shotgun (WGS) entry which is preliminary data.</text>
</comment>
<name>A0A9D2GAA2_9FIRM</name>
<feature type="domain" description="ABC-type uncharacterised transport system" evidence="3">
    <location>
        <begin position="188"/>
        <end position="431"/>
    </location>
</feature>
<reference evidence="5" key="1">
    <citation type="journal article" date="2021" name="PeerJ">
        <title>Extensive microbial diversity within the chicken gut microbiome revealed by metagenomics and culture.</title>
        <authorList>
            <person name="Gilroy R."/>
            <person name="Ravi A."/>
            <person name="Getino M."/>
            <person name="Pursley I."/>
            <person name="Horton D.L."/>
            <person name="Alikhan N.F."/>
            <person name="Baker D."/>
            <person name="Gharbi K."/>
            <person name="Hall N."/>
            <person name="Watson M."/>
            <person name="Adriaenssens E.M."/>
            <person name="Foster-Nyarko E."/>
            <person name="Jarju S."/>
            <person name="Secka A."/>
            <person name="Antonio M."/>
            <person name="Oren A."/>
            <person name="Chaudhuri R.R."/>
            <person name="La Ragione R."/>
            <person name="Hildebrand F."/>
            <person name="Pallen M.J."/>
        </authorList>
    </citation>
    <scope>NUCLEOTIDE SEQUENCE</scope>
    <source>
        <strain evidence="5">CHK196-3914</strain>
    </source>
</reference>
<evidence type="ECO:0000259" key="3">
    <source>
        <dbReference type="Pfam" id="PF09822"/>
    </source>
</evidence>
<evidence type="ECO:0000256" key="2">
    <source>
        <dbReference type="SAM" id="Phobius"/>
    </source>
</evidence>
<keyword evidence="2" id="KW-0472">Membrane</keyword>
<feature type="compositionally biased region" description="Polar residues" evidence="1">
    <location>
        <begin position="358"/>
        <end position="368"/>
    </location>
</feature>
<accession>A0A9D2GAA2</accession>
<dbReference type="AlphaFoldDB" id="A0A9D2GAA2"/>
<feature type="region of interest" description="Disordered" evidence="1">
    <location>
        <begin position="358"/>
        <end position="403"/>
    </location>
</feature>
<keyword evidence="2" id="KW-1133">Transmembrane helix</keyword>
<dbReference type="InterPro" id="IPR055396">
    <property type="entry name" value="DUF7088"/>
</dbReference>
<gene>
    <name evidence="5" type="ORF">H9723_07280</name>
</gene>
<evidence type="ECO:0000313" key="6">
    <source>
        <dbReference type="Proteomes" id="UP000824116"/>
    </source>
</evidence>
<sequence length="494" mass="54211">MERMKKAKGNIGKMFRTSGTRHGAYSVGLTVIVIAIIIVINLVAGQIPEAYRNLDVSSTKIYDISDTTTELLDSLEEDVDMTILAVKDETDDRITTFLSKYDALSDHVSMEWVDPVLHPSALTEYDASENTVVISCEATGRTTTVSFDDILVPDMYSYYYYGSESYTEFDGEGQLTSAVNYVTNDVEKTIYQTTGHGEGTLSDTITDLMDKNNYSLTELNLLMTTSIPEDCDLLFMYAPTTDLSEDEAEMIGSYLDQGGKVMILLGETNAAELPNLEGILEEYGIQSADGYIADPQRCYQGNYYYIFPELSLSGDMADGISSEMVLLINAHGLNVIDPSRDTITTTSFMSSSDQAFDVTETTQEQGSYSLGAVAEESVSTSDDDSSSDDADTEESSDESDTEELMSRLTVISAGSLIDPQITDSFTQLENTTVFMNAVTANFDGVQNLSIEAKSLGTEYNTVQYTGLFSFIVVFGIPAVILIGGFVVWFRRRKA</sequence>
<dbReference type="Pfam" id="PF09822">
    <property type="entry name" value="ABC_transp_aux"/>
    <property type="match status" value="1"/>
</dbReference>
<dbReference type="Pfam" id="PF23357">
    <property type="entry name" value="DUF7088"/>
    <property type="match status" value="1"/>
</dbReference>
<evidence type="ECO:0000313" key="5">
    <source>
        <dbReference type="EMBL" id="HIZ75026.1"/>
    </source>
</evidence>